<feature type="binding site" evidence="12 15">
    <location>
        <position position="188"/>
    </location>
    <ligand>
        <name>NAD(+)</name>
        <dbReference type="ChEBI" id="CHEBI:57540"/>
    </ligand>
</feature>
<dbReference type="GO" id="GO:0051287">
    <property type="term" value="F:NAD binding"/>
    <property type="evidence" value="ECO:0007669"/>
    <property type="project" value="InterPro"/>
</dbReference>
<dbReference type="PIRSF" id="PIRSF000099">
    <property type="entry name" value="Histidinol_dh"/>
    <property type="match status" value="1"/>
</dbReference>
<evidence type="ECO:0000256" key="5">
    <source>
        <dbReference type="ARBA" id="ARBA00022605"/>
    </source>
</evidence>
<evidence type="ECO:0000256" key="11">
    <source>
        <dbReference type="ARBA" id="ARBA00049489"/>
    </source>
</evidence>
<proteinExistence type="inferred from homology"/>
<feature type="binding site" evidence="12 15">
    <location>
        <position position="211"/>
    </location>
    <ligand>
        <name>NAD(+)</name>
        <dbReference type="ChEBI" id="CHEBI:57540"/>
    </ligand>
</feature>
<dbReference type="Gene3D" id="1.20.5.1300">
    <property type="match status" value="1"/>
</dbReference>
<feature type="binding site" evidence="12 16">
    <location>
        <position position="363"/>
    </location>
    <ligand>
        <name>substrate</name>
    </ligand>
</feature>
<dbReference type="InterPro" id="IPR012131">
    <property type="entry name" value="Hstdl_DH"/>
</dbReference>
<evidence type="ECO:0000256" key="10">
    <source>
        <dbReference type="ARBA" id="ARBA00023102"/>
    </source>
</evidence>
<keyword evidence="20" id="KW-1185">Reference proteome</keyword>
<evidence type="ECO:0000256" key="14">
    <source>
        <dbReference type="PIRSR" id="PIRSR000099-1"/>
    </source>
</evidence>
<evidence type="ECO:0000256" key="13">
    <source>
        <dbReference type="PIRNR" id="PIRNR000099"/>
    </source>
</evidence>
<dbReference type="InterPro" id="IPR001692">
    <property type="entry name" value="Histidinol_DH_CS"/>
</dbReference>
<comment type="catalytic activity">
    <reaction evidence="11 12">
        <text>L-histidinol + 2 NAD(+) + H2O = L-histidine + 2 NADH + 3 H(+)</text>
        <dbReference type="Rhea" id="RHEA:20641"/>
        <dbReference type="ChEBI" id="CHEBI:15377"/>
        <dbReference type="ChEBI" id="CHEBI:15378"/>
        <dbReference type="ChEBI" id="CHEBI:57540"/>
        <dbReference type="ChEBI" id="CHEBI:57595"/>
        <dbReference type="ChEBI" id="CHEBI:57699"/>
        <dbReference type="ChEBI" id="CHEBI:57945"/>
        <dbReference type="EC" id="1.1.1.23"/>
    </reaction>
</comment>
<evidence type="ECO:0000256" key="9">
    <source>
        <dbReference type="ARBA" id="ARBA00023027"/>
    </source>
</evidence>
<organism evidence="19 20">
    <name type="scientific">Bullifex porci</name>
    <dbReference type="NCBI Taxonomy" id="2606638"/>
    <lineage>
        <taxon>Bacteria</taxon>
        <taxon>Pseudomonadati</taxon>
        <taxon>Spirochaetota</taxon>
        <taxon>Spirochaetia</taxon>
        <taxon>Spirochaetales</taxon>
        <taxon>Spirochaetaceae</taxon>
        <taxon>Bullifex</taxon>
    </lineage>
</organism>
<protein>
    <recommendedName>
        <fullName evidence="4 12">Histidinol dehydrogenase</fullName>
        <shortName evidence="12">HDH</shortName>
        <ecNumber evidence="4 12">1.1.1.23</ecNumber>
    </recommendedName>
</protein>
<comment type="function">
    <text evidence="1 12">Catalyzes the sequential NAD-dependent oxidations of L-histidinol to L-histidinaldehyde and then to L-histidine.</text>
</comment>
<evidence type="ECO:0000256" key="15">
    <source>
        <dbReference type="PIRSR" id="PIRSR000099-2"/>
    </source>
</evidence>
<dbReference type="UniPathway" id="UPA00031">
    <property type="reaction ID" value="UER00014"/>
</dbReference>
<dbReference type="FunFam" id="1.20.5.1300:FF:000002">
    <property type="entry name" value="Histidinol dehydrogenase, chloroplastic"/>
    <property type="match status" value="1"/>
</dbReference>
<evidence type="ECO:0000256" key="6">
    <source>
        <dbReference type="ARBA" id="ARBA00022723"/>
    </source>
</evidence>
<dbReference type="GO" id="GO:0000105">
    <property type="term" value="P:L-histidine biosynthetic process"/>
    <property type="evidence" value="ECO:0007669"/>
    <property type="project" value="UniProtKB-UniRule"/>
</dbReference>
<comment type="cofactor">
    <cofactor evidence="12 17">
        <name>Zn(2+)</name>
        <dbReference type="ChEBI" id="CHEBI:29105"/>
    </cofactor>
    <text evidence="12 17">Binds 1 zinc ion per subunit.</text>
</comment>
<evidence type="ECO:0000256" key="16">
    <source>
        <dbReference type="PIRSR" id="PIRSR000099-3"/>
    </source>
</evidence>
<dbReference type="HAMAP" id="MF_01024">
    <property type="entry name" value="HisD"/>
    <property type="match status" value="1"/>
</dbReference>
<evidence type="ECO:0000256" key="2">
    <source>
        <dbReference type="ARBA" id="ARBA00004940"/>
    </source>
</evidence>
<accession>A0A7X2TRA0</accession>
<dbReference type="AlphaFoldDB" id="A0A7X2TRA0"/>
<comment type="similarity">
    <text evidence="3 12 13 18">Belongs to the histidinol dehydrogenase family.</text>
</comment>
<dbReference type="FunFam" id="3.40.50.1980:FF:000002">
    <property type="entry name" value="Histidinol dehydrogenase, chloroplastic"/>
    <property type="match status" value="1"/>
</dbReference>
<dbReference type="PANTHER" id="PTHR21256">
    <property type="entry name" value="HISTIDINOL DEHYDROGENASE HDH"/>
    <property type="match status" value="1"/>
</dbReference>
<feature type="binding site" evidence="12 16">
    <location>
        <position position="234"/>
    </location>
    <ligand>
        <name>substrate</name>
    </ligand>
</feature>
<dbReference type="CDD" id="cd06572">
    <property type="entry name" value="Histidinol_dh"/>
    <property type="match status" value="1"/>
</dbReference>
<feature type="active site" description="Proton acceptor" evidence="12 14">
    <location>
        <position position="329"/>
    </location>
</feature>
<dbReference type="EMBL" id="VUNN01000003">
    <property type="protein sequence ID" value="MSU05753.1"/>
    <property type="molecule type" value="Genomic_DNA"/>
</dbReference>
<feature type="binding site" evidence="12 17">
    <location>
        <position position="363"/>
    </location>
    <ligand>
        <name>Zn(2+)</name>
        <dbReference type="ChEBI" id="CHEBI:29105"/>
    </ligand>
</feature>
<feature type="binding site" evidence="12 16">
    <location>
        <position position="417"/>
    </location>
    <ligand>
        <name>substrate</name>
    </ligand>
</feature>
<dbReference type="GO" id="GO:0004399">
    <property type="term" value="F:histidinol dehydrogenase activity"/>
    <property type="evidence" value="ECO:0007669"/>
    <property type="project" value="UniProtKB-UniRule"/>
</dbReference>
<evidence type="ECO:0000256" key="1">
    <source>
        <dbReference type="ARBA" id="ARBA00003850"/>
    </source>
</evidence>
<keyword evidence="7 12" id="KW-0862">Zinc</keyword>
<name>A0A7X2TRA0_9SPIO</name>
<comment type="pathway">
    <text evidence="2 12">Amino-acid biosynthesis; L-histidine biosynthesis; L-histidine from 5-phospho-alpha-D-ribose 1-diphosphate: step 9/9.</text>
</comment>
<feature type="binding site" evidence="12 15">
    <location>
        <position position="127"/>
    </location>
    <ligand>
        <name>NAD(+)</name>
        <dbReference type="ChEBI" id="CHEBI:57540"/>
    </ligand>
</feature>
<dbReference type="Pfam" id="PF00815">
    <property type="entry name" value="Histidinol_dh"/>
    <property type="match status" value="1"/>
</dbReference>
<dbReference type="SUPFAM" id="SSF53720">
    <property type="entry name" value="ALDH-like"/>
    <property type="match status" value="1"/>
</dbReference>
<keyword evidence="10 12" id="KW-0368">Histidine biosynthesis</keyword>
<dbReference type="InterPro" id="IPR016161">
    <property type="entry name" value="Ald_DH/histidinol_DH"/>
</dbReference>
<keyword evidence="9 12" id="KW-0520">NAD</keyword>
<dbReference type="InterPro" id="IPR022695">
    <property type="entry name" value="Histidinol_DH_monofunct"/>
</dbReference>
<dbReference type="PANTHER" id="PTHR21256:SF2">
    <property type="entry name" value="HISTIDINE BIOSYNTHESIS TRIFUNCTIONAL PROTEIN"/>
    <property type="match status" value="1"/>
</dbReference>
<feature type="binding site" evidence="12 16">
    <location>
        <position position="422"/>
    </location>
    <ligand>
        <name>substrate</name>
    </ligand>
</feature>
<evidence type="ECO:0000256" key="3">
    <source>
        <dbReference type="ARBA" id="ARBA00010178"/>
    </source>
</evidence>
<feature type="binding site" evidence="12 17">
    <location>
        <position position="422"/>
    </location>
    <ligand>
        <name>Zn(2+)</name>
        <dbReference type="ChEBI" id="CHEBI:29105"/>
    </ligand>
</feature>
<dbReference type="Proteomes" id="UP000460549">
    <property type="component" value="Unassembled WGS sequence"/>
</dbReference>
<keyword evidence="5 12" id="KW-0028">Amino-acid biosynthesis</keyword>
<feature type="binding site" evidence="12 17">
    <location>
        <position position="256"/>
    </location>
    <ligand>
        <name>Zn(2+)</name>
        <dbReference type="ChEBI" id="CHEBI:29105"/>
    </ligand>
</feature>
<dbReference type="GO" id="GO:0008270">
    <property type="term" value="F:zinc ion binding"/>
    <property type="evidence" value="ECO:0007669"/>
    <property type="project" value="UniProtKB-UniRule"/>
</dbReference>
<reference evidence="19 20" key="1">
    <citation type="submission" date="2019-08" db="EMBL/GenBank/DDBJ databases">
        <title>In-depth cultivation of the pig gut microbiome towards novel bacterial diversity and tailored functional studies.</title>
        <authorList>
            <person name="Wylensek D."/>
            <person name="Hitch T.C.A."/>
            <person name="Clavel T."/>
        </authorList>
    </citation>
    <scope>NUCLEOTIDE SEQUENCE [LARGE SCALE GENOMIC DNA]</scope>
    <source>
        <strain evidence="19 20">NM-380-WT-3C1</strain>
    </source>
</reference>
<keyword evidence="6 12" id="KW-0479">Metal-binding</keyword>
<feature type="binding site" evidence="12 16">
    <location>
        <position position="259"/>
    </location>
    <ligand>
        <name>substrate</name>
    </ligand>
</feature>
<evidence type="ECO:0000313" key="20">
    <source>
        <dbReference type="Proteomes" id="UP000460549"/>
    </source>
</evidence>
<dbReference type="GO" id="GO:0005829">
    <property type="term" value="C:cytosol"/>
    <property type="evidence" value="ECO:0007669"/>
    <property type="project" value="TreeGrafter"/>
</dbReference>
<feature type="binding site" evidence="12 16">
    <location>
        <position position="330"/>
    </location>
    <ligand>
        <name>substrate</name>
    </ligand>
</feature>
<sequence length="431" mass="46925">MALIRYYKNISKEEYLPILKRVQSDDEAVKSAVLNIMENVRINGDKAIYEYEKAFDHSELTSLFVSEAEFKVAEESVPEELKKAIDRAYENIYRFHSAQKQVGEDVETEKGVRCFRKIVPISKVGLYIPGGTAPLFSTVLMLAIPAKVAGCKTITLATPSKGGIVNPVVLYTAKKCGVTHVLKAGGAQAIAALCYGTESVERVDKIFGPGNRYVAFAKNIASNVCAIDMVAGPSEVMVVCDKEASPLYVATDLLSQAEHGKDSQVMLVIKAKDEKEADEIYLRIEKCLEDEVEKLGRKEYMLPSLSHSAAFAFYDDSSVIDIINSYAPEHLIINTKEPYEILADVESAGSVFIGAYSPESAGDYASGTNHTLPTSGHATASSGVSLDSFIKKITVQELTKEGIKSLAPTIITMAEAEDLTAHAEAARVRML</sequence>
<evidence type="ECO:0000256" key="18">
    <source>
        <dbReference type="RuleBase" id="RU004175"/>
    </source>
</evidence>
<dbReference type="NCBIfam" id="TIGR00069">
    <property type="entry name" value="hisD"/>
    <property type="match status" value="1"/>
</dbReference>
<evidence type="ECO:0000256" key="7">
    <source>
        <dbReference type="ARBA" id="ARBA00022833"/>
    </source>
</evidence>
<evidence type="ECO:0000256" key="17">
    <source>
        <dbReference type="PIRSR" id="PIRSR000099-4"/>
    </source>
</evidence>
<dbReference type="FunFam" id="3.40.50.1980:FF:000001">
    <property type="entry name" value="Histidinol dehydrogenase"/>
    <property type="match status" value="1"/>
</dbReference>
<dbReference type="PROSITE" id="PS00611">
    <property type="entry name" value="HISOL_DEHYDROGENASE"/>
    <property type="match status" value="1"/>
</dbReference>
<gene>
    <name evidence="12 19" type="primary">hisD</name>
    <name evidence="19" type="ORF">FYJ80_03035</name>
</gene>
<evidence type="ECO:0000256" key="12">
    <source>
        <dbReference type="HAMAP-Rule" id="MF_01024"/>
    </source>
</evidence>
<keyword evidence="8 12" id="KW-0560">Oxidoreductase</keyword>
<dbReference type="PRINTS" id="PR00083">
    <property type="entry name" value="HOLDHDRGNASE"/>
</dbReference>
<feature type="binding site" evidence="12 16">
    <location>
        <position position="256"/>
    </location>
    <ligand>
        <name>substrate</name>
    </ligand>
</feature>
<comment type="caution">
    <text evidence="19">The sequence shown here is derived from an EMBL/GenBank/DDBJ whole genome shotgun (WGS) entry which is preliminary data.</text>
</comment>
<evidence type="ECO:0000313" key="19">
    <source>
        <dbReference type="EMBL" id="MSU05753.1"/>
    </source>
</evidence>
<feature type="active site" description="Proton acceptor" evidence="12 14">
    <location>
        <position position="330"/>
    </location>
</feature>
<dbReference type="Gene3D" id="3.40.50.1980">
    <property type="entry name" value="Nitrogenase molybdenum iron protein domain"/>
    <property type="match status" value="2"/>
</dbReference>
<dbReference type="RefSeq" id="WP_154424649.1">
    <property type="nucleotide sequence ID" value="NZ_VUNN01000003.1"/>
</dbReference>
<dbReference type="EC" id="1.1.1.23" evidence="4 12"/>
<evidence type="ECO:0000256" key="4">
    <source>
        <dbReference type="ARBA" id="ARBA00012965"/>
    </source>
</evidence>
<feature type="binding site" evidence="12 17">
    <location>
        <position position="259"/>
    </location>
    <ligand>
        <name>Zn(2+)</name>
        <dbReference type="ChEBI" id="CHEBI:29105"/>
    </ligand>
</feature>
<evidence type="ECO:0000256" key="8">
    <source>
        <dbReference type="ARBA" id="ARBA00023002"/>
    </source>
</evidence>